<comment type="subcellular location">
    <subcellularLocation>
        <location evidence="1">Membrane</location>
        <topology evidence="1">Multi-pass membrane protein</topology>
    </subcellularLocation>
</comment>
<dbReference type="OrthoDB" id="9781663at2"/>
<evidence type="ECO:0000256" key="3">
    <source>
        <dbReference type="ARBA" id="ARBA00022989"/>
    </source>
</evidence>
<feature type="domain" description="ABC-2 type transporter transmembrane" evidence="6">
    <location>
        <begin position="11"/>
        <end position="206"/>
    </location>
</feature>
<keyword evidence="3 5" id="KW-1133">Transmembrane helix</keyword>
<dbReference type="AlphaFoldDB" id="A0A415PRZ0"/>
<dbReference type="Proteomes" id="UP000284868">
    <property type="component" value="Unassembled WGS sequence"/>
</dbReference>
<evidence type="ECO:0000256" key="5">
    <source>
        <dbReference type="SAM" id="Phobius"/>
    </source>
</evidence>
<feature type="transmembrane region" description="Helical" evidence="5">
    <location>
        <begin position="166"/>
        <end position="184"/>
    </location>
</feature>
<keyword evidence="2 5" id="KW-0812">Transmembrane</keyword>
<evidence type="ECO:0000259" key="6">
    <source>
        <dbReference type="Pfam" id="PF01061"/>
    </source>
</evidence>
<feature type="transmembrane region" description="Helical" evidence="5">
    <location>
        <begin position="50"/>
        <end position="68"/>
    </location>
</feature>
<sequence>MKTILYGVSVQFKMDLRSNTLLVTCYAVPLLFFLIMGGIFTSLMPEAKQTLIPAMSIMGISMGAFIGVPPSMVEIYATDIKKMYMANKIPLSFGVITLGISAFIHLMITSILIFIFAPIMFHAAIPSNIPHYFITLALFIIVSLTVACVLGLGVKSQAKLTMYSQALFLPSIMLSGIMFSTKLLPNTLETIGFLFPATWGYRLLTQSNPSISSYFPLCIFFFVALFISIGFLKKIKSE</sequence>
<dbReference type="RefSeq" id="WP_118365121.1">
    <property type="nucleotide sequence ID" value="NZ_QRPK01000001.1"/>
</dbReference>
<organism evidence="7 8">
    <name type="scientific">Amedibacillus dolichus</name>
    <dbReference type="NCBI Taxonomy" id="31971"/>
    <lineage>
        <taxon>Bacteria</taxon>
        <taxon>Bacillati</taxon>
        <taxon>Bacillota</taxon>
        <taxon>Erysipelotrichia</taxon>
        <taxon>Erysipelotrichales</taxon>
        <taxon>Erysipelotrichaceae</taxon>
        <taxon>Amedibacillus</taxon>
    </lineage>
</organism>
<dbReference type="GO" id="GO:0140359">
    <property type="term" value="F:ABC-type transporter activity"/>
    <property type="evidence" value="ECO:0007669"/>
    <property type="project" value="InterPro"/>
</dbReference>
<evidence type="ECO:0000256" key="1">
    <source>
        <dbReference type="ARBA" id="ARBA00004141"/>
    </source>
</evidence>
<dbReference type="Pfam" id="PF01061">
    <property type="entry name" value="ABC2_membrane"/>
    <property type="match status" value="1"/>
</dbReference>
<evidence type="ECO:0000313" key="7">
    <source>
        <dbReference type="EMBL" id="RHM15346.1"/>
    </source>
</evidence>
<gene>
    <name evidence="7" type="ORF">DWZ83_00245</name>
</gene>
<dbReference type="GO" id="GO:0016020">
    <property type="term" value="C:membrane"/>
    <property type="evidence" value="ECO:0007669"/>
    <property type="project" value="UniProtKB-SubCell"/>
</dbReference>
<protein>
    <submittedName>
        <fullName evidence="7">ABC transporter permease</fullName>
    </submittedName>
</protein>
<evidence type="ECO:0000256" key="4">
    <source>
        <dbReference type="ARBA" id="ARBA00023136"/>
    </source>
</evidence>
<dbReference type="InterPro" id="IPR013525">
    <property type="entry name" value="ABC2_TM"/>
</dbReference>
<evidence type="ECO:0000256" key="2">
    <source>
        <dbReference type="ARBA" id="ARBA00022692"/>
    </source>
</evidence>
<keyword evidence="8" id="KW-1185">Reference proteome</keyword>
<name>A0A415PRZ0_9FIRM</name>
<dbReference type="EMBL" id="QRPK01000001">
    <property type="protein sequence ID" value="RHM15346.1"/>
    <property type="molecule type" value="Genomic_DNA"/>
</dbReference>
<keyword evidence="4 5" id="KW-0472">Membrane</keyword>
<proteinExistence type="predicted"/>
<accession>A0A415PRZ0</accession>
<reference evidence="7 8" key="1">
    <citation type="submission" date="2018-08" db="EMBL/GenBank/DDBJ databases">
        <title>A genome reference for cultivated species of the human gut microbiota.</title>
        <authorList>
            <person name="Zou Y."/>
            <person name="Xue W."/>
            <person name="Luo G."/>
        </authorList>
    </citation>
    <scope>NUCLEOTIDE SEQUENCE [LARGE SCALE GENOMIC DNA]</scope>
    <source>
        <strain evidence="7 8">AF35-6BH</strain>
    </source>
</reference>
<feature type="transmembrane region" description="Helical" evidence="5">
    <location>
        <begin position="129"/>
        <end position="154"/>
    </location>
</feature>
<feature type="transmembrane region" description="Helical" evidence="5">
    <location>
        <begin position="21"/>
        <end position="44"/>
    </location>
</feature>
<comment type="caution">
    <text evidence="7">The sequence shown here is derived from an EMBL/GenBank/DDBJ whole genome shotgun (WGS) entry which is preliminary data.</text>
</comment>
<evidence type="ECO:0000313" key="8">
    <source>
        <dbReference type="Proteomes" id="UP000284868"/>
    </source>
</evidence>
<feature type="transmembrane region" description="Helical" evidence="5">
    <location>
        <begin position="89"/>
        <end position="117"/>
    </location>
</feature>
<feature type="transmembrane region" description="Helical" evidence="5">
    <location>
        <begin position="211"/>
        <end position="232"/>
    </location>
</feature>